<dbReference type="HOGENOM" id="CLU_115255_0_0_2"/>
<dbReference type="OrthoDB" id="91586at2157"/>
<accession>A0A0F7FIF2</accession>
<dbReference type="RefSeq" id="WP_052884744.1">
    <property type="nucleotide sequence ID" value="NZ_CP009961.1"/>
</dbReference>
<dbReference type="EMBL" id="CP009961">
    <property type="protein sequence ID" value="AKG39189.1"/>
    <property type="molecule type" value="Genomic_DNA"/>
</dbReference>
<keyword evidence="2" id="KW-1185">Reference proteome</keyword>
<evidence type="ECO:0000313" key="2">
    <source>
        <dbReference type="Proteomes" id="UP000067434"/>
    </source>
</evidence>
<organism evidence="1 2">
    <name type="scientific">Infirmifilum uzonense</name>
    <dbReference type="NCBI Taxonomy" id="1550241"/>
    <lineage>
        <taxon>Archaea</taxon>
        <taxon>Thermoproteota</taxon>
        <taxon>Thermoprotei</taxon>
        <taxon>Thermofilales</taxon>
        <taxon>Thermofilaceae</taxon>
        <taxon>Infirmifilum</taxon>
    </lineage>
</organism>
<evidence type="ECO:0000313" key="1">
    <source>
        <dbReference type="EMBL" id="AKG39189.1"/>
    </source>
</evidence>
<dbReference type="KEGG" id="thf:MA03_08030"/>
<reference evidence="1 2" key="1">
    <citation type="journal article" date="2015" name="Stand. Genomic Sci.">
        <title>Complete genome sequence of and proposal of Thermofilum uzonense sp. nov. a novel hyperthermophilic crenarchaeon and emended description of the genus Thermofilum.</title>
        <authorList>
            <person name="Toshchakov S.V."/>
            <person name="Korzhenkov A.A."/>
            <person name="Samarov N.I."/>
            <person name="Mazunin I.O."/>
            <person name="Mozhey O.I."/>
            <person name="Shmyr I.S."/>
            <person name="Derbikova K.S."/>
            <person name="Taranov E.A."/>
            <person name="Dominova I.N."/>
            <person name="Bonch-Osmolovskaya E.A."/>
            <person name="Patrushev M.V."/>
            <person name="Podosokorskaya O.A."/>
            <person name="Kublanov I.V."/>
        </authorList>
    </citation>
    <scope>NUCLEOTIDE SEQUENCE [LARGE SCALE GENOMIC DNA]</scope>
    <source>
        <strain evidence="1 2">1807-2</strain>
    </source>
</reference>
<proteinExistence type="predicted"/>
<dbReference type="PATRIC" id="fig|1550241.5.peg.1663"/>
<gene>
    <name evidence="1" type="ORF">MA03_08030</name>
</gene>
<dbReference type="Proteomes" id="UP000067434">
    <property type="component" value="Chromosome"/>
</dbReference>
<name>A0A0F7FIF2_9CREN</name>
<dbReference type="AlphaFoldDB" id="A0A0F7FIF2"/>
<protein>
    <submittedName>
        <fullName evidence="1">Uncharacterized protein</fullName>
    </submittedName>
</protein>
<dbReference type="GeneID" id="25402171"/>
<sequence>MASKTASLLPLYKELYLRSLTGRLVGEHLFDGLKRVAVLTYPDRICAAMAASALTSFTYVTGYRDGIGVVFTYEKERIEEIAKEIVEEKFEAVYISYGGEQKLSTVNEATIETLKALAKARFKGVLAIHVRVWLATKQLSTVLSHEDLKKYLEQLPEIRVFTADIPNKKFLFHRVKLSEGKTSLATYRECLLTDEHVDLLKGSIPPPE</sequence>